<dbReference type="SUPFAM" id="SSF52540">
    <property type="entry name" value="P-loop containing nucleoside triphosphate hydrolases"/>
    <property type="match status" value="1"/>
</dbReference>
<sequence length="504" mass="56569">MAKILIVDDDDFLRDMLTRHLTYMNHNVITATNCRECLKHIESSVLDLVILDVRLPDGSGLDLVGRIRSSGEVSPEVIIITGEGDADGAEMAISSGAWDYIQKPVSPGNMTLPIKRALQHQQEKSRGRTFNIDACGLVGTGISSRETMERIEVAASCEASVLVMGETGTGKELVARAVHSNSSRRDHRFVVVDCAALPSTLAESILFGHVRGAYTGADKSSEGLVTLSDKGTLFLDEIGELSLELQKKFLRVLQERKYRSVGGKGEVSSDFRLISATNRNLELMVEEGTFRRDLLHRLRTIQIDLRPLRERMEDLETLVEHYCREFGKRYEHEIRPSNDFIQALKDHTWPGNIRELVNVIEEAVVLAGEDNDLIPQHLPARVRIGAMRRSFELNKSQEGDTAQSSQWQESTESESADTIFAQTEPRLKTSARISRKEWAPSSGFPSFKEFREGVIQEAESQYIHDLVREARGDINLACRIADLGRSRLYSLMKKHDVSRFGWTS</sequence>
<keyword evidence="2" id="KW-0067">ATP-binding</keyword>
<evidence type="ECO:0000256" key="5">
    <source>
        <dbReference type="ARBA" id="ARBA00023163"/>
    </source>
</evidence>
<keyword evidence="5" id="KW-0804">Transcription</keyword>
<dbReference type="PROSITE" id="PS00688">
    <property type="entry name" value="SIGMA54_INTERACT_3"/>
    <property type="match status" value="1"/>
</dbReference>
<keyword evidence="1" id="KW-0547">Nucleotide-binding</keyword>
<dbReference type="FunFam" id="3.40.50.300:FF:000006">
    <property type="entry name" value="DNA-binding transcriptional regulator NtrC"/>
    <property type="match status" value="1"/>
</dbReference>
<dbReference type="InterPro" id="IPR003593">
    <property type="entry name" value="AAA+_ATPase"/>
</dbReference>
<dbReference type="InterPro" id="IPR058031">
    <property type="entry name" value="AAA_lid_NorR"/>
</dbReference>
<dbReference type="InterPro" id="IPR011006">
    <property type="entry name" value="CheY-like_superfamily"/>
</dbReference>
<dbReference type="SUPFAM" id="SSF52172">
    <property type="entry name" value="CheY-like"/>
    <property type="match status" value="1"/>
</dbReference>
<reference evidence="10 11" key="1">
    <citation type="journal article" date="2017" name="ISME J.">
        <title>Potential for microbial H2 and metal transformations associated with novel bacteria and archaea in deep terrestrial subsurface sediments.</title>
        <authorList>
            <person name="Hernsdorf A.W."/>
            <person name="Amano Y."/>
            <person name="Miyakawa K."/>
            <person name="Ise K."/>
            <person name="Suzuki Y."/>
            <person name="Anantharaman K."/>
            <person name="Probst A."/>
            <person name="Burstein D."/>
            <person name="Thomas B.C."/>
            <person name="Banfield J.F."/>
        </authorList>
    </citation>
    <scope>NUCLEOTIDE SEQUENCE [LARGE SCALE GENOMIC DNA]</scope>
    <source>
        <strain evidence="10">HGW-Wallbacteria-1</strain>
    </source>
</reference>
<comment type="caution">
    <text evidence="10">The sequence shown here is derived from an EMBL/GenBank/DDBJ whole genome shotgun (WGS) entry which is preliminary data.</text>
</comment>
<evidence type="ECO:0000256" key="2">
    <source>
        <dbReference type="ARBA" id="ARBA00022840"/>
    </source>
</evidence>
<feature type="region of interest" description="Disordered" evidence="7">
    <location>
        <begin position="394"/>
        <end position="417"/>
    </location>
</feature>
<dbReference type="InterPro" id="IPR002078">
    <property type="entry name" value="Sigma_54_int"/>
</dbReference>
<dbReference type="SMART" id="SM00382">
    <property type="entry name" value="AAA"/>
    <property type="match status" value="1"/>
</dbReference>
<evidence type="ECO:0000256" key="7">
    <source>
        <dbReference type="SAM" id="MobiDB-lite"/>
    </source>
</evidence>
<accession>A0A2N1PS93</accession>
<dbReference type="GO" id="GO:0006355">
    <property type="term" value="P:regulation of DNA-templated transcription"/>
    <property type="evidence" value="ECO:0007669"/>
    <property type="project" value="InterPro"/>
</dbReference>
<dbReference type="Pfam" id="PF00072">
    <property type="entry name" value="Response_reg"/>
    <property type="match status" value="1"/>
</dbReference>
<proteinExistence type="predicted"/>
<dbReference type="CDD" id="cd00009">
    <property type="entry name" value="AAA"/>
    <property type="match status" value="1"/>
</dbReference>
<dbReference type="Proteomes" id="UP000233256">
    <property type="component" value="Unassembled WGS sequence"/>
</dbReference>
<dbReference type="SMART" id="SM00448">
    <property type="entry name" value="REC"/>
    <property type="match status" value="1"/>
</dbReference>
<organism evidence="10 11">
    <name type="scientific">Candidatus Wallbacteria bacterium HGW-Wallbacteria-1</name>
    <dbReference type="NCBI Taxonomy" id="2013854"/>
    <lineage>
        <taxon>Bacteria</taxon>
        <taxon>Candidatus Walliibacteriota</taxon>
    </lineage>
</organism>
<protein>
    <submittedName>
        <fullName evidence="10">Fis family transcriptional regulator</fullName>
    </submittedName>
</protein>
<dbReference type="Gene3D" id="3.40.50.300">
    <property type="entry name" value="P-loop containing nucleotide triphosphate hydrolases"/>
    <property type="match status" value="1"/>
</dbReference>
<evidence type="ECO:0000256" key="3">
    <source>
        <dbReference type="ARBA" id="ARBA00023015"/>
    </source>
</evidence>
<dbReference type="PROSITE" id="PS50045">
    <property type="entry name" value="SIGMA54_INTERACT_4"/>
    <property type="match status" value="1"/>
</dbReference>
<dbReference type="GO" id="GO:0003677">
    <property type="term" value="F:DNA binding"/>
    <property type="evidence" value="ECO:0007669"/>
    <property type="project" value="UniProtKB-KW"/>
</dbReference>
<keyword evidence="6" id="KW-0597">Phosphoprotein</keyword>
<dbReference type="CDD" id="cd00156">
    <property type="entry name" value="REC"/>
    <property type="match status" value="1"/>
</dbReference>
<dbReference type="PANTHER" id="PTHR32071">
    <property type="entry name" value="TRANSCRIPTIONAL REGULATORY PROTEIN"/>
    <property type="match status" value="1"/>
</dbReference>
<feature type="domain" description="Response regulatory" evidence="9">
    <location>
        <begin position="3"/>
        <end position="118"/>
    </location>
</feature>
<dbReference type="InterPro" id="IPR001789">
    <property type="entry name" value="Sig_transdc_resp-reg_receiver"/>
</dbReference>
<evidence type="ECO:0000313" key="10">
    <source>
        <dbReference type="EMBL" id="PKK91142.1"/>
    </source>
</evidence>
<dbReference type="Pfam" id="PF25601">
    <property type="entry name" value="AAA_lid_14"/>
    <property type="match status" value="1"/>
</dbReference>
<name>A0A2N1PS93_9BACT</name>
<dbReference type="PANTHER" id="PTHR32071:SF113">
    <property type="entry name" value="ALGINATE BIOSYNTHESIS TRANSCRIPTIONAL REGULATORY PROTEIN ALGB"/>
    <property type="match status" value="1"/>
</dbReference>
<dbReference type="PROSITE" id="PS00675">
    <property type="entry name" value="SIGMA54_INTERACT_1"/>
    <property type="match status" value="1"/>
</dbReference>
<dbReference type="AlphaFoldDB" id="A0A2N1PS93"/>
<dbReference type="GO" id="GO:0005524">
    <property type="term" value="F:ATP binding"/>
    <property type="evidence" value="ECO:0007669"/>
    <property type="project" value="UniProtKB-KW"/>
</dbReference>
<keyword evidence="3" id="KW-0805">Transcription regulation</keyword>
<dbReference type="PROSITE" id="PS00676">
    <property type="entry name" value="SIGMA54_INTERACT_2"/>
    <property type="match status" value="1"/>
</dbReference>
<dbReference type="Gene3D" id="1.10.10.60">
    <property type="entry name" value="Homeodomain-like"/>
    <property type="match status" value="1"/>
</dbReference>
<dbReference type="InterPro" id="IPR027417">
    <property type="entry name" value="P-loop_NTPase"/>
</dbReference>
<evidence type="ECO:0000256" key="1">
    <source>
        <dbReference type="ARBA" id="ARBA00022741"/>
    </source>
</evidence>
<dbReference type="InterPro" id="IPR025943">
    <property type="entry name" value="Sigma_54_int_dom_ATP-bd_2"/>
</dbReference>
<dbReference type="InterPro" id="IPR025662">
    <property type="entry name" value="Sigma_54_int_dom_ATP-bd_1"/>
</dbReference>
<evidence type="ECO:0000259" key="9">
    <source>
        <dbReference type="PROSITE" id="PS50110"/>
    </source>
</evidence>
<dbReference type="EMBL" id="PGXC01000003">
    <property type="protein sequence ID" value="PKK91142.1"/>
    <property type="molecule type" value="Genomic_DNA"/>
</dbReference>
<dbReference type="Gene3D" id="3.40.50.2300">
    <property type="match status" value="1"/>
</dbReference>
<feature type="modified residue" description="4-aspartylphosphate" evidence="6">
    <location>
        <position position="52"/>
    </location>
</feature>
<dbReference type="InterPro" id="IPR025944">
    <property type="entry name" value="Sigma_54_int_dom_CS"/>
</dbReference>
<evidence type="ECO:0000313" key="11">
    <source>
        <dbReference type="Proteomes" id="UP000233256"/>
    </source>
</evidence>
<keyword evidence="4" id="KW-0238">DNA-binding</keyword>
<feature type="domain" description="Sigma-54 factor interaction" evidence="8">
    <location>
        <begin position="137"/>
        <end position="365"/>
    </location>
</feature>
<dbReference type="Gene3D" id="1.10.8.60">
    <property type="match status" value="1"/>
</dbReference>
<dbReference type="GO" id="GO:0000160">
    <property type="term" value="P:phosphorelay signal transduction system"/>
    <property type="evidence" value="ECO:0007669"/>
    <property type="project" value="InterPro"/>
</dbReference>
<gene>
    <name evidence="10" type="ORF">CVV64_05070</name>
</gene>
<dbReference type="Pfam" id="PF00158">
    <property type="entry name" value="Sigma54_activat"/>
    <property type="match status" value="1"/>
</dbReference>
<evidence type="ECO:0000256" key="6">
    <source>
        <dbReference type="PROSITE-ProRule" id="PRU00169"/>
    </source>
</evidence>
<evidence type="ECO:0000259" key="8">
    <source>
        <dbReference type="PROSITE" id="PS50045"/>
    </source>
</evidence>
<evidence type="ECO:0000256" key="4">
    <source>
        <dbReference type="ARBA" id="ARBA00023125"/>
    </source>
</evidence>
<dbReference type="PROSITE" id="PS50110">
    <property type="entry name" value="RESPONSE_REGULATORY"/>
    <property type="match status" value="1"/>
</dbReference>